<proteinExistence type="predicted"/>
<dbReference type="EMBL" id="CP003200">
    <property type="protein sequence ID" value="AEW63511.1"/>
    <property type="molecule type" value="Genomic_DNA"/>
</dbReference>
<evidence type="ECO:0000313" key="2">
    <source>
        <dbReference type="Proteomes" id="UP000007841"/>
    </source>
</evidence>
<gene>
    <name evidence="1" type="ordered locus">KPHS_48130</name>
</gene>
<accession>A0A0H3GZ61</accession>
<dbReference type="HOGENOM" id="CLU_1583899_0_0_6"/>
<dbReference type="PATRIC" id="fig|1125630.4.peg.4701"/>
<protein>
    <submittedName>
        <fullName evidence="1">Uncharacterized protein</fullName>
    </submittedName>
</protein>
<dbReference type="Proteomes" id="UP000007841">
    <property type="component" value="Chromosome"/>
</dbReference>
<dbReference type="GeneID" id="11849872"/>
<dbReference type="RefSeq" id="WP_004150963.1">
    <property type="nucleotide sequence ID" value="NC_016845.1"/>
</dbReference>
<reference evidence="1 2" key="1">
    <citation type="journal article" date="2012" name="J. Bacteriol.">
        <title>Complete genome sequence of Klebsiella pneumoniae subsp. pneumoniae HS11286, a multidrug-resistant strain isolated from human sputum.</title>
        <authorList>
            <person name="Liu P."/>
            <person name="Li P."/>
            <person name="Jiang X."/>
            <person name="Bi D."/>
            <person name="Xie Y."/>
            <person name="Tai C."/>
            <person name="Deng Z."/>
            <person name="Rajakumar K."/>
            <person name="Ou H.Y."/>
        </authorList>
    </citation>
    <scope>NUCLEOTIDE SEQUENCE [LARGE SCALE GENOMIC DNA]</scope>
    <source>
        <strain evidence="1 2">HS11286</strain>
    </source>
</reference>
<dbReference type="RefSeq" id="YP_005229113.1">
    <property type="nucleotide sequence ID" value="NC_016845.1"/>
</dbReference>
<sequence length="170" mass="18229">MDFDFDDMAYPDIFLISGEEFKGSRNTGKNQVDIPFTDEPQIELGDILIQKIGSRELSLKVVDLSISKNGTLNAGTTHPHLLTLSVENLSSDAHRTAKSMNTFNIGSVSGEQVQIGESNHMLVNISITELVEKVAKSGDPQAKSMLKQLLENSTVASIVGAGASALLGLL</sequence>
<dbReference type="KEGG" id="kpm:KPHS_48130"/>
<evidence type="ECO:0000313" key="1">
    <source>
        <dbReference type="EMBL" id="AEW63511.1"/>
    </source>
</evidence>
<dbReference type="AlphaFoldDB" id="A0A0H3GZ61"/>
<keyword evidence="2" id="KW-1185">Reference proteome</keyword>
<organism evidence="1 2">
    <name type="scientific">Klebsiella pneumoniae subsp. pneumoniae (strain HS11286)</name>
    <dbReference type="NCBI Taxonomy" id="1125630"/>
    <lineage>
        <taxon>Bacteria</taxon>
        <taxon>Pseudomonadati</taxon>
        <taxon>Pseudomonadota</taxon>
        <taxon>Gammaproteobacteria</taxon>
        <taxon>Enterobacterales</taxon>
        <taxon>Enterobacteriaceae</taxon>
        <taxon>Klebsiella/Raoultella group</taxon>
        <taxon>Klebsiella</taxon>
        <taxon>Klebsiella pneumoniae complex</taxon>
    </lineage>
</organism>
<name>A0A0H3GZ61_KLEPH</name>